<gene>
    <name evidence="2" type="ORF">M409DRAFT_20607</name>
</gene>
<organism evidence="2 3">
    <name type="scientific">Zasmidium cellare ATCC 36951</name>
    <dbReference type="NCBI Taxonomy" id="1080233"/>
    <lineage>
        <taxon>Eukaryota</taxon>
        <taxon>Fungi</taxon>
        <taxon>Dikarya</taxon>
        <taxon>Ascomycota</taxon>
        <taxon>Pezizomycotina</taxon>
        <taxon>Dothideomycetes</taxon>
        <taxon>Dothideomycetidae</taxon>
        <taxon>Mycosphaerellales</taxon>
        <taxon>Mycosphaerellaceae</taxon>
        <taxon>Zasmidium</taxon>
    </lineage>
</organism>
<keyword evidence="3" id="KW-1185">Reference proteome</keyword>
<evidence type="ECO:0000313" key="3">
    <source>
        <dbReference type="Proteomes" id="UP000799537"/>
    </source>
</evidence>
<sequence>MTTASSSRSIPTPTSHTTGHNTLNQGIDIPAEVLSHAQEVESLPNISKLRSDQHIAQVDIPNLDGTTKRVILVVQQQKPATQSSGSHPGDASYYDDCVSDYSHEPQSHQSQASQTPQPSQSQRSRRTSADYGRMPEILAGNAARARRQVAQSIVSAPLGDNFVLMPSGVGHRVGEWFKVLQVYTVKATTKGKVIGAQAKAGLRQHSKTAGSVTARLISLGKDILTEFENSVAQTSSSASVQQSRGLEIIHMPTQNDINPEIKMWPVEHVLANDLRRRAAYGLPRFPPQQPISRKPAPLPQHGPLGEIALPDASSDRRKPSRHQTKWEEPFETTTPRECKSQATKATVNPAFDIQSQRGSLGAVTVASGVSQSTAKSPGSTTPAPFRWKV</sequence>
<name>A0A6A6CQ23_ZASCE</name>
<evidence type="ECO:0000313" key="2">
    <source>
        <dbReference type="EMBL" id="KAF2169387.1"/>
    </source>
</evidence>
<protein>
    <submittedName>
        <fullName evidence="2">Uncharacterized protein</fullName>
    </submittedName>
</protein>
<feature type="compositionally biased region" description="Polar residues" evidence="1">
    <location>
        <begin position="368"/>
        <end position="382"/>
    </location>
</feature>
<dbReference type="AlphaFoldDB" id="A0A6A6CQ23"/>
<dbReference type="Proteomes" id="UP000799537">
    <property type="component" value="Unassembled WGS sequence"/>
</dbReference>
<feature type="region of interest" description="Disordered" evidence="1">
    <location>
        <begin position="368"/>
        <end position="389"/>
    </location>
</feature>
<feature type="compositionally biased region" description="Basic and acidic residues" evidence="1">
    <location>
        <begin position="324"/>
        <end position="339"/>
    </location>
</feature>
<dbReference type="GeneID" id="54558742"/>
<accession>A0A6A6CQ23</accession>
<feature type="region of interest" description="Disordered" evidence="1">
    <location>
        <begin position="282"/>
        <end position="343"/>
    </location>
</feature>
<proteinExistence type="predicted"/>
<feature type="region of interest" description="Disordered" evidence="1">
    <location>
        <begin position="77"/>
        <end position="132"/>
    </location>
</feature>
<dbReference type="EMBL" id="ML993588">
    <property type="protein sequence ID" value="KAF2169387.1"/>
    <property type="molecule type" value="Genomic_DNA"/>
</dbReference>
<reference evidence="2" key="1">
    <citation type="journal article" date="2020" name="Stud. Mycol.">
        <title>101 Dothideomycetes genomes: a test case for predicting lifestyles and emergence of pathogens.</title>
        <authorList>
            <person name="Haridas S."/>
            <person name="Albert R."/>
            <person name="Binder M."/>
            <person name="Bloem J."/>
            <person name="Labutti K."/>
            <person name="Salamov A."/>
            <person name="Andreopoulos B."/>
            <person name="Baker S."/>
            <person name="Barry K."/>
            <person name="Bills G."/>
            <person name="Bluhm B."/>
            <person name="Cannon C."/>
            <person name="Castanera R."/>
            <person name="Culley D."/>
            <person name="Daum C."/>
            <person name="Ezra D."/>
            <person name="Gonzalez J."/>
            <person name="Henrissat B."/>
            <person name="Kuo A."/>
            <person name="Liang C."/>
            <person name="Lipzen A."/>
            <person name="Lutzoni F."/>
            <person name="Magnuson J."/>
            <person name="Mondo S."/>
            <person name="Nolan M."/>
            <person name="Ohm R."/>
            <person name="Pangilinan J."/>
            <person name="Park H.-J."/>
            <person name="Ramirez L."/>
            <person name="Alfaro M."/>
            <person name="Sun H."/>
            <person name="Tritt A."/>
            <person name="Yoshinaga Y."/>
            <person name="Zwiers L.-H."/>
            <person name="Turgeon B."/>
            <person name="Goodwin S."/>
            <person name="Spatafora J."/>
            <person name="Crous P."/>
            <person name="Grigoriev I."/>
        </authorList>
    </citation>
    <scope>NUCLEOTIDE SEQUENCE</scope>
    <source>
        <strain evidence="2">ATCC 36951</strain>
    </source>
</reference>
<evidence type="ECO:0000256" key="1">
    <source>
        <dbReference type="SAM" id="MobiDB-lite"/>
    </source>
</evidence>
<dbReference type="RefSeq" id="XP_033670276.1">
    <property type="nucleotide sequence ID" value="XM_033805470.1"/>
</dbReference>
<feature type="compositionally biased region" description="Low complexity" evidence="1">
    <location>
        <begin position="107"/>
        <end position="122"/>
    </location>
</feature>
<feature type="region of interest" description="Disordered" evidence="1">
    <location>
        <begin position="1"/>
        <end position="24"/>
    </location>
</feature>
<feature type="compositionally biased region" description="Polar residues" evidence="1">
    <location>
        <begin position="77"/>
        <end position="86"/>
    </location>
</feature>